<feature type="domain" description="Peptidase S1" evidence="8">
    <location>
        <begin position="225"/>
        <end position="462"/>
    </location>
</feature>
<dbReference type="GO" id="GO:0006508">
    <property type="term" value="P:proteolysis"/>
    <property type="evidence" value="ECO:0007669"/>
    <property type="project" value="InterPro"/>
</dbReference>
<dbReference type="SUPFAM" id="SSF50494">
    <property type="entry name" value="Trypsin-like serine proteases"/>
    <property type="match status" value="1"/>
</dbReference>
<organism evidence="9 10">
    <name type="scientific">Parnassius mnemosyne</name>
    <name type="common">clouded apollo</name>
    <dbReference type="NCBI Taxonomy" id="213953"/>
    <lineage>
        <taxon>Eukaryota</taxon>
        <taxon>Metazoa</taxon>
        <taxon>Ecdysozoa</taxon>
        <taxon>Arthropoda</taxon>
        <taxon>Hexapoda</taxon>
        <taxon>Insecta</taxon>
        <taxon>Pterygota</taxon>
        <taxon>Neoptera</taxon>
        <taxon>Endopterygota</taxon>
        <taxon>Lepidoptera</taxon>
        <taxon>Glossata</taxon>
        <taxon>Ditrysia</taxon>
        <taxon>Papilionoidea</taxon>
        <taxon>Papilionidae</taxon>
        <taxon>Parnassiinae</taxon>
        <taxon>Parnassini</taxon>
        <taxon>Parnassius</taxon>
        <taxon>Driopa</taxon>
    </lineage>
</organism>
<feature type="signal peptide" evidence="7">
    <location>
        <begin position="1"/>
        <end position="22"/>
    </location>
</feature>
<evidence type="ECO:0000313" key="10">
    <source>
        <dbReference type="Proteomes" id="UP001314205"/>
    </source>
</evidence>
<keyword evidence="6" id="KW-1205">Fibrinolytic toxin</keyword>
<keyword evidence="2" id="KW-0800">Toxin</keyword>
<accession>A0AAV1L3F8</accession>
<dbReference type="EMBL" id="CAVLGL010000084">
    <property type="protein sequence ID" value="CAK1589488.1"/>
    <property type="molecule type" value="Genomic_DNA"/>
</dbReference>
<evidence type="ECO:0000256" key="3">
    <source>
        <dbReference type="ARBA" id="ARBA00023157"/>
    </source>
</evidence>
<proteinExistence type="predicted"/>
<dbReference type="GO" id="GO:0005576">
    <property type="term" value="C:extracellular region"/>
    <property type="evidence" value="ECO:0007669"/>
    <property type="project" value="UniProtKB-SubCell"/>
</dbReference>
<keyword evidence="10" id="KW-1185">Reference proteome</keyword>
<evidence type="ECO:0000256" key="6">
    <source>
        <dbReference type="ARBA" id="ARBA00084094"/>
    </source>
</evidence>
<evidence type="ECO:0000256" key="1">
    <source>
        <dbReference type="ARBA" id="ARBA00004239"/>
    </source>
</evidence>
<dbReference type="FunFam" id="2.40.10.10:FF:000068">
    <property type="entry name" value="transmembrane protease serine 2"/>
    <property type="match status" value="1"/>
</dbReference>
<evidence type="ECO:0000256" key="2">
    <source>
        <dbReference type="ARBA" id="ARBA00022656"/>
    </source>
</evidence>
<keyword evidence="7" id="KW-0732">Signal</keyword>
<gene>
    <name evidence="9" type="ORF">PARMNEM_LOCUS9980</name>
</gene>
<dbReference type="InterPro" id="IPR043504">
    <property type="entry name" value="Peptidase_S1_PA_chymotrypsin"/>
</dbReference>
<keyword evidence="3" id="KW-1015">Disulfide bond</keyword>
<dbReference type="SMART" id="SM00020">
    <property type="entry name" value="Tryp_SPc"/>
    <property type="match status" value="1"/>
</dbReference>
<dbReference type="InterPro" id="IPR051333">
    <property type="entry name" value="CLIP_Serine_Protease"/>
</dbReference>
<dbReference type="PANTHER" id="PTHR24260">
    <property type="match status" value="1"/>
</dbReference>
<name>A0AAV1L3F8_9NEOP</name>
<feature type="chain" id="PRO_5043830412" description="Peptidase S1 domain-containing protein" evidence="7">
    <location>
        <begin position="23"/>
        <end position="462"/>
    </location>
</feature>
<sequence length="462" mass="53076">MYVKHFILVLVVFRLVEIKSECNNYFKCLSAFLKYFIDDNQKYDITININNQNKTLQITLKNLDKFIKHVIDLLNVNIEDHEETLNNSETIEHIDKKTTTYVKSISKDKTNKISNIESSNLIGTYISNKNTMNMTAKIKNITKHEINIFHSKSEDLEEFVEYYDFTDDNTTDYPIIDYIDLYKDTTNELVQVFKANYSNIENRSDSINYVTEISLSDMQEEEKHVHENSTSNVTTSVSPWIAAIFLKNGTSDQFEYYCDGVLLSDRYILTAARCVIRNDATVDAENVIVLLGKKSLLSLGENERAVKVNKIILHENYTNKNDKVENDLAILEIEEPISFNDAAQSACVLVDETSDDFIENNLEIATTGWAITGELTFIPFDKEKSKKFNNGSRVDNVFCANYNNDVTVCPSFGGVFVSRAVDNIWYLRGLRTGDPTQKSFCINTGVLFTNLLQYLEWIQIYM</sequence>
<dbReference type="Gene3D" id="2.40.10.10">
    <property type="entry name" value="Trypsin-like serine proteases"/>
    <property type="match status" value="1"/>
</dbReference>
<keyword evidence="4" id="KW-1199">Hemostasis impairing toxin</keyword>
<comment type="caution">
    <text evidence="9">The sequence shown here is derived from an EMBL/GenBank/DDBJ whole genome shotgun (WGS) entry which is preliminary data.</text>
</comment>
<dbReference type="Proteomes" id="UP001314205">
    <property type="component" value="Unassembled WGS sequence"/>
</dbReference>
<dbReference type="PANTHER" id="PTHR24260:SF143">
    <property type="entry name" value="SERINE PROTEASE GD-LIKE PROTEIN"/>
    <property type="match status" value="1"/>
</dbReference>
<dbReference type="GO" id="GO:0004252">
    <property type="term" value="F:serine-type endopeptidase activity"/>
    <property type="evidence" value="ECO:0007669"/>
    <property type="project" value="InterPro"/>
</dbReference>
<protein>
    <recommendedName>
        <fullName evidence="8">Peptidase S1 domain-containing protein</fullName>
    </recommendedName>
</protein>
<comment type="function">
    <text evidence="5">Fibrinolytic activity; shows preferential cleavage of Arg-Gly bonds in all three fibrinogen chains. Contact with the caterpillars causes severe bleeding, due the anticoagulant effect of the protein.</text>
</comment>
<dbReference type="Pfam" id="PF00089">
    <property type="entry name" value="Trypsin"/>
    <property type="match status" value="1"/>
</dbReference>
<evidence type="ECO:0000256" key="5">
    <source>
        <dbReference type="ARBA" id="ARBA00055534"/>
    </source>
</evidence>
<evidence type="ECO:0000259" key="8">
    <source>
        <dbReference type="PROSITE" id="PS50240"/>
    </source>
</evidence>
<dbReference type="InterPro" id="IPR009003">
    <property type="entry name" value="Peptidase_S1_PA"/>
</dbReference>
<evidence type="ECO:0000313" key="9">
    <source>
        <dbReference type="EMBL" id="CAK1589488.1"/>
    </source>
</evidence>
<dbReference type="AlphaFoldDB" id="A0AAV1L3F8"/>
<dbReference type="PROSITE" id="PS50240">
    <property type="entry name" value="TRYPSIN_DOM"/>
    <property type="match status" value="1"/>
</dbReference>
<comment type="subcellular location">
    <subcellularLocation>
        <location evidence="1">Secreted</location>
        <location evidence="1">Extracellular space</location>
    </subcellularLocation>
</comment>
<reference evidence="9 10" key="1">
    <citation type="submission" date="2023-11" db="EMBL/GenBank/DDBJ databases">
        <authorList>
            <person name="Hedman E."/>
            <person name="Englund M."/>
            <person name="Stromberg M."/>
            <person name="Nyberg Akerstrom W."/>
            <person name="Nylinder S."/>
            <person name="Jareborg N."/>
            <person name="Kallberg Y."/>
            <person name="Kronander E."/>
        </authorList>
    </citation>
    <scope>NUCLEOTIDE SEQUENCE [LARGE SCALE GENOMIC DNA]</scope>
</reference>
<dbReference type="GO" id="GO:0090729">
    <property type="term" value="F:toxin activity"/>
    <property type="evidence" value="ECO:0007669"/>
    <property type="project" value="UniProtKB-KW"/>
</dbReference>
<evidence type="ECO:0000256" key="7">
    <source>
        <dbReference type="SAM" id="SignalP"/>
    </source>
</evidence>
<evidence type="ECO:0000256" key="4">
    <source>
        <dbReference type="ARBA" id="ARBA00023240"/>
    </source>
</evidence>
<dbReference type="InterPro" id="IPR001254">
    <property type="entry name" value="Trypsin_dom"/>
</dbReference>